<name>A0A220UH59_9GAMM</name>
<evidence type="ECO:0000313" key="3">
    <source>
        <dbReference type="Proteomes" id="UP000198367"/>
    </source>
</evidence>
<dbReference type="EMBL" id="CP022358">
    <property type="protein sequence ID" value="ASK67469.1"/>
    <property type="molecule type" value="Genomic_DNA"/>
</dbReference>
<evidence type="ECO:0008006" key="4">
    <source>
        <dbReference type="Google" id="ProtNLM"/>
    </source>
</evidence>
<dbReference type="AlphaFoldDB" id="A0A220UH59"/>
<dbReference type="KEGG" id="sbj:CF168_00590"/>
<feature type="chain" id="PRO_5012962564" description="DUF2884 domain-containing protein" evidence="1">
    <location>
        <begin position="24"/>
        <end position="204"/>
    </location>
</feature>
<dbReference type="Proteomes" id="UP000198367">
    <property type="component" value="Chromosome"/>
</dbReference>
<organism evidence="2 3">
    <name type="scientific">Shewanella bicestrii</name>
    <dbReference type="NCBI Taxonomy" id="2018305"/>
    <lineage>
        <taxon>Bacteria</taxon>
        <taxon>Pseudomonadati</taxon>
        <taxon>Pseudomonadota</taxon>
        <taxon>Gammaproteobacteria</taxon>
        <taxon>Alteromonadales</taxon>
        <taxon>Shewanellaceae</taxon>
        <taxon>Shewanella</taxon>
    </lineage>
</organism>
<accession>A0A220UH59</accession>
<dbReference type="RefSeq" id="WP_089066644.1">
    <property type="nucleotide sequence ID" value="NZ_CP022358.1"/>
</dbReference>
<proteinExistence type="predicted"/>
<protein>
    <recommendedName>
        <fullName evidence="4">DUF2884 domain-containing protein</fullName>
    </recommendedName>
</protein>
<gene>
    <name evidence="2" type="ORF">CF168_00590</name>
</gene>
<keyword evidence="3" id="KW-1185">Reference proteome</keyword>
<feature type="signal peptide" evidence="1">
    <location>
        <begin position="1"/>
        <end position="23"/>
    </location>
</feature>
<evidence type="ECO:0000313" key="2">
    <source>
        <dbReference type="EMBL" id="ASK67469.1"/>
    </source>
</evidence>
<sequence length="204" mass="22292">MNTHTKIFGGLLILALIPCGIWAAQQASTQSSSDTQISINSRNYPDFSWIYVRQDGELTIGAGESQDWNKLKRQGNAYQTDYLWVKTGGNRYVITDPALVNQVKEAVSPMQIQGDKMQRLGEQMQVKGDAISAETSKLVANIASGEKDAEVNAQIESLSASMDVMGKEMEQLGEEHQALVDVAEKQVYELAQNAIKNGTAVLAP</sequence>
<evidence type="ECO:0000256" key="1">
    <source>
        <dbReference type="SAM" id="SignalP"/>
    </source>
</evidence>
<reference evidence="2 3" key="1">
    <citation type="submission" date="2017-07" db="EMBL/GenBank/DDBJ databases">
        <title>Phenotypical and genomic characterization of a clinical isolate of Shewanella bicestrii sp. nov. producing an extended-spectrum beta-lactamase and a new oxacillinase variant.</title>
        <authorList>
            <person name="Jousset A.B."/>
            <person name="Bonnin R.A."/>
            <person name="Girlich D."/>
            <person name="Dabos L."/>
            <person name="Potron A."/>
            <person name="Dortet L."/>
            <person name="Glaser P."/>
            <person name="Naas T."/>
        </authorList>
    </citation>
    <scope>NUCLEOTIDE SEQUENCE [LARGE SCALE GENOMIC DNA]</scope>
    <source>
        <strain evidence="2 3">JAB-1</strain>
    </source>
</reference>
<keyword evidence="1" id="KW-0732">Signal</keyword>